<accession>X0UMC3</accession>
<dbReference type="GO" id="GO:0030337">
    <property type="term" value="F:DNA polymerase processivity factor activity"/>
    <property type="evidence" value="ECO:0007669"/>
    <property type="project" value="InterPro"/>
</dbReference>
<proteinExistence type="predicted"/>
<dbReference type="GO" id="GO:0006275">
    <property type="term" value="P:regulation of DNA replication"/>
    <property type="evidence" value="ECO:0007669"/>
    <property type="project" value="InterPro"/>
</dbReference>
<dbReference type="GO" id="GO:0006272">
    <property type="term" value="P:leading strand elongation"/>
    <property type="evidence" value="ECO:0007669"/>
    <property type="project" value="TreeGrafter"/>
</dbReference>
<dbReference type="GO" id="GO:0003677">
    <property type="term" value="F:DNA binding"/>
    <property type="evidence" value="ECO:0007669"/>
    <property type="project" value="InterPro"/>
</dbReference>
<dbReference type="SUPFAM" id="SSF55979">
    <property type="entry name" value="DNA clamp"/>
    <property type="match status" value="2"/>
</dbReference>
<feature type="domain" description="Proliferating cell nuclear antigen PCNA C-terminal" evidence="1">
    <location>
        <begin position="141"/>
        <end position="194"/>
    </location>
</feature>
<dbReference type="Pfam" id="PF02747">
    <property type="entry name" value="PCNA_C"/>
    <property type="match status" value="1"/>
</dbReference>
<name>X0UMC3_9ZZZZ</name>
<feature type="non-terminal residue" evidence="2">
    <location>
        <position position="195"/>
    </location>
</feature>
<dbReference type="InterPro" id="IPR022649">
    <property type="entry name" value="Pr_cel_nuc_antig_C"/>
</dbReference>
<dbReference type="EMBL" id="BARS01026997">
    <property type="protein sequence ID" value="GAG06825.1"/>
    <property type="molecule type" value="Genomic_DNA"/>
</dbReference>
<evidence type="ECO:0000259" key="1">
    <source>
        <dbReference type="Pfam" id="PF02747"/>
    </source>
</evidence>
<dbReference type="InterPro" id="IPR000730">
    <property type="entry name" value="Pr_cel_nuc_antig"/>
</dbReference>
<protein>
    <recommendedName>
        <fullName evidence="1">Proliferating cell nuclear antigen PCNA C-terminal domain-containing protein</fullName>
    </recommendedName>
</protein>
<evidence type="ECO:0000313" key="2">
    <source>
        <dbReference type="EMBL" id="GAG06825.1"/>
    </source>
</evidence>
<dbReference type="PANTHER" id="PTHR11352:SF0">
    <property type="entry name" value="PROLIFERATING CELL NUCLEAR ANTIGEN"/>
    <property type="match status" value="1"/>
</dbReference>
<sequence>MRFVLNACEQNAGSKAAAFCTVFRHLKQFDLDVLVIAADSEKLYFQGLDTSHVCLFEIELMKSWFDSFEYEDGVDESVIAIPPVSLDKALGTRQSGQSIQIEHVGGAAILTLRLLGGGGDCIDKEFGLHLSIVDGFERMDVPAQEYDVDLTVRSKRFSNVIDQLALFSANVTIKCNEDAVRMGAKGSVGSMSATI</sequence>
<organism evidence="2">
    <name type="scientific">marine sediment metagenome</name>
    <dbReference type="NCBI Taxonomy" id="412755"/>
    <lineage>
        <taxon>unclassified sequences</taxon>
        <taxon>metagenomes</taxon>
        <taxon>ecological metagenomes</taxon>
    </lineage>
</organism>
<reference evidence="2" key="1">
    <citation type="journal article" date="2014" name="Front. Microbiol.">
        <title>High frequency of phylogenetically diverse reductive dehalogenase-homologous genes in deep subseafloor sedimentary metagenomes.</title>
        <authorList>
            <person name="Kawai M."/>
            <person name="Futagami T."/>
            <person name="Toyoda A."/>
            <person name="Takaki Y."/>
            <person name="Nishi S."/>
            <person name="Hori S."/>
            <person name="Arai W."/>
            <person name="Tsubouchi T."/>
            <person name="Morono Y."/>
            <person name="Uchiyama I."/>
            <person name="Ito T."/>
            <person name="Fujiyama A."/>
            <person name="Inagaki F."/>
            <person name="Takami H."/>
        </authorList>
    </citation>
    <scope>NUCLEOTIDE SEQUENCE</scope>
    <source>
        <strain evidence="2">Expedition CK06-06</strain>
    </source>
</reference>
<dbReference type="PANTHER" id="PTHR11352">
    <property type="entry name" value="PROLIFERATING CELL NUCLEAR ANTIGEN"/>
    <property type="match status" value="1"/>
</dbReference>
<comment type="caution">
    <text evidence="2">The sequence shown here is derived from an EMBL/GenBank/DDBJ whole genome shotgun (WGS) entry which is preliminary data.</text>
</comment>
<gene>
    <name evidence="2" type="ORF">S01H1_42442</name>
</gene>
<dbReference type="Gene3D" id="3.70.10.10">
    <property type="match status" value="1"/>
</dbReference>
<dbReference type="InterPro" id="IPR046938">
    <property type="entry name" value="DNA_clamp_sf"/>
</dbReference>
<dbReference type="AlphaFoldDB" id="X0UMC3"/>